<evidence type="ECO:0000313" key="6">
    <source>
        <dbReference type="EMBL" id="MFG6447096.1"/>
    </source>
</evidence>
<dbReference type="Pfam" id="PF13296">
    <property type="entry name" value="T6SS_Vgr"/>
    <property type="match status" value="1"/>
</dbReference>
<gene>
    <name evidence="6" type="ORF">ACG0Z6_02435</name>
</gene>
<evidence type="ECO:0000259" key="3">
    <source>
        <dbReference type="Pfam" id="PF04717"/>
    </source>
</evidence>
<evidence type="ECO:0000259" key="4">
    <source>
        <dbReference type="Pfam" id="PF10106"/>
    </source>
</evidence>
<dbReference type="InterPro" id="IPR006533">
    <property type="entry name" value="T6SS_Vgr_RhsGE"/>
</dbReference>
<evidence type="ECO:0000259" key="5">
    <source>
        <dbReference type="Pfam" id="PF13296"/>
    </source>
</evidence>
<evidence type="ECO:0000313" key="7">
    <source>
        <dbReference type="Proteomes" id="UP001606099"/>
    </source>
</evidence>
<accession>A0ABW7FRY3</accession>
<proteinExistence type="inferred from homology"/>
<dbReference type="Pfam" id="PF04717">
    <property type="entry name" value="Phage_base_V"/>
    <property type="match status" value="1"/>
</dbReference>
<dbReference type="InterPro" id="IPR028244">
    <property type="entry name" value="T6SS_Rhs_Vgr_dom"/>
</dbReference>
<protein>
    <submittedName>
        <fullName evidence="6">Type VI secretion system Vgr family protein</fullName>
    </submittedName>
</protein>
<dbReference type="Gene3D" id="2.30.110.50">
    <property type="match status" value="1"/>
</dbReference>
<dbReference type="SUPFAM" id="SSF69255">
    <property type="entry name" value="gp5 N-terminal domain-like"/>
    <property type="match status" value="1"/>
</dbReference>
<dbReference type="SUPFAM" id="SSF69349">
    <property type="entry name" value="Phage fibre proteins"/>
    <property type="match status" value="1"/>
</dbReference>
<feature type="compositionally biased region" description="Polar residues" evidence="2">
    <location>
        <begin position="467"/>
        <end position="478"/>
    </location>
</feature>
<reference evidence="6 7" key="1">
    <citation type="submission" date="2024-08" db="EMBL/GenBank/DDBJ databases">
        <authorList>
            <person name="Lu H."/>
        </authorList>
    </citation>
    <scope>NUCLEOTIDE SEQUENCE [LARGE SCALE GENOMIC DNA]</scope>
    <source>
        <strain evidence="6 7">BYS180W</strain>
    </source>
</reference>
<dbReference type="NCBIfam" id="TIGR01646">
    <property type="entry name" value="vgr_GE"/>
    <property type="match status" value="1"/>
</dbReference>
<dbReference type="InterPro" id="IPR037026">
    <property type="entry name" value="Vgr_OB-fold_dom_sf"/>
</dbReference>
<comment type="caution">
    <text evidence="6">The sequence shown here is derived from an EMBL/GenBank/DDBJ whole genome shotgun (WGS) entry which is preliminary data.</text>
</comment>
<dbReference type="InterPro" id="IPR017847">
    <property type="entry name" value="T6SS_RhsGE_Vgr_subset"/>
</dbReference>
<dbReference type="NCBIfam" id="TIGR03361">
    <property type="entry name" value="VI_Rhs_Vgr"/>
    <property type="match status" value="1"/>
</dbReference>
<comment type="similarity">
    <text evidence="1">Belongs to the VgrG protein family.</text>
</comment>
<sequence>MSTFAASLWSSLSTHILGELASRLDFARLLDQQGRLLQLQTALPNLALIPERLVLRETLNQPFELVLDALSTSRYLELKALVGEQVTVQRLLNDGRYSAWHGYVMEAVQLGADGGLARYRLVLAPWLSFLGLRRDCFVYQDKTALEVIEDIFRDYPQAHYELRVSEPLRRRSVCVQYRETDLAFVQRLLAQEGLSYHWQHQDSAQQRDGSAQARHTMVICDRHSPRDDLGTLRFAQAAVAAGSRGDTVTQWRASRQIQAQHVALASWDYKTLHATVGQADSALQLGELPALSLYDSSGAYRYEDPAHAQRAAELALNALELSSKHYEGQSQVRQLRPGVNFGLSEHPIWGLDAQGPHPTRNAQRFVTLAVEHHVANNLGGAMRAGAAPLLEQATELESGSYRNHFHAAPADAALVPRWRPQPTAPGLLTALVVGPESEPTHSDRDGRVKVQFPWQRGVNPAPGGLAHNSSADANGQAPGNEQAFTWVRVAQPSAGPNWGTVLLPRVGTEVAVQFIEGDIDRPVIVGQLYNGQDTPPFAAGHDSGVNHPGAISGWHSHSLGGGAYNQWVLDDSTGQLRTRLLCSYTHAQLGLGHLIQQSPSSAQRGPQRGSGFEALTQGWGVLRAARGVLLSTSARPQAQGSHMDAAEPLGQLRASQALAQRLGQAAQAAGALPLNADAAKPLCESIDPQQNGQLKLGNADGLSASAADGRSPGESACAYSEPHLVLDANTSASLTTPASIMSYSAADALLMAQADTQLSAAHTVSAVSGGTTSLYTHSGGLSAIAANGGTSLRAHTDTLQLWADQTISLTSSNDEIRISAQSKIELTAGQSALTLDGANITFTCPGTFAVHGARHNFLGGESGAVELSTLPDTRLKLYQKQFVARNEVTGQPEPGMGYRIEFGGEVIRGVTDAEGKTVIVRTAQSQEVRLFWEPQTQATEDHFLSTNTPGC</sequence>
<feature type="domain" description="DUF2345" evidence="4">
    <location>
        <begin position="717"/>
        <end position="860"/>
    </location>
</feature>
<dbReference type="Proteomes" id="UP001606099">
    <property type="component" value="Unassembled WGS sequence"/>
</dbReference>
<evidence type="ECO:0000256" key="2">
    <source>
        <dbReference type="SAM" id="MobiDB-lite"/>
    </source>
</evidence>
<dbReference type="SUPFAM" id="SSF69279">
    <property type="entry name" value="Phage tail proteins"/>
    <property type="match status" value="2"/>
</dbReference>
<dbReference type="Gene3D" id="4.10.220.110">
    <property type="match status" value="1"/>
</dbReference>
<name>A0ABW7FRY3_9BURK</name>
<keyword evidence="7" id="KW-1185">Reference proteome</keyword>
<dbReference type="InterPro" id="IPR006531">
    <property type="entry name" value="Gp5/Vgr_OB"/>
</dbReference>
<feature type="domain" description="Putative type VI secretion system Rhs element associated Vgr" evidence="5">
    <location>
        <begin position="559"/>
        <end position="666"/>
    </location>
</feature>
<dbReference type="Gene3D" id="3.55.50.10">
    <property type="entry name" value="Baseplate protein-like domains"/>
    <property type="match status" value="1"/>
</dbReference>
<organism evidence="6 7">
    <name type="scientific">Roseateles rivi</name>
    <dbReference type="NCBI Taxonomy" id="3299028"/>
    <lineage>
        <taxon>Bacteria</taxon>
        <taxon>Pseudomonadati</taxon>
        <taxon>Pseudomonadota</taxon>
        <taxon>Betaproteobacteria</taxon>
        <taxon>Burkholderiales</taxon>
        <taxon>Sphaerotilaceae</taxon>
        <taxon>Roseateles</taxon>
    </lineage>
</organism>
<dbReference type="Gene3D" id="2.40.50.230">
    <property type="entry name" value="Gp5 N-terminal domain"/>
    <property type="match status" value="1"/>
</dbReference>
<dbReference type="InterPro" id="IPR018769">
    <property type="entry name" value="VgrG2_DUF2345"/>
</dbReference>
<feature type="region of interest" description="Disordered" evidence="2">
    <location>
        <begin position="454"/>
        <end position="478"/>
    </location>
</feature>
<feature type="domain" description="Gp5/Type VI secretion system Vgr protein OB-fold" evidence="3">
    <location>
        <begin position="481"/>
        <end position="529"/>
    </location>
</feature>
<feature type="region of interest" description="Disordered" evidence="2">
    <location>
        <begin position="694"/>
        <end position="714"/>
    </location>
</feature>
<dbReference type="EMBL" id="JBIGHZ010000001">
    <property type="protein sequence ID" value="MFG6447096.1"/>
    <property type="molecule type" value="Genomic_DNA"/>
</dbReference>
<dbReference type="Pfam" id="PF10106">
    <property type="entry name" value="DUF2345"/>
    <property type="match status" value="1"/>
</dbReference>
<dbReference type="Pfam" id="PF05954">
    <property type="entry name" value="Phage_GPD"/>
    <property type="match status" value="1"/>
</dbReference>
<evidence type="ECO:0000256" key="1">
    <source>
        <dbReference type="ARBA" id="ARBA00005558"/>
    </source>
</evidence>
<dbReference type="RefSeq" id="WP_394458469.1">
    <property type="nucleotide sequence ID" value="NZ_JBIGHZ010000001.1"/>
</dbReference>